<proteinExistence type="predicted"/>
<reference evidence="2" key="1">
    <citation type="journal article" date="2019" name="Int. J. Syst. Evol. Microbiol.">
        <title>The Global Catalogue of Microorganisms (GCM) 10K type strain sequencing project: providing services to taxonomists for standard genome sequencing and annotation.</title>
        <authorList>
            <consortium name="The Broad Institute Genomics Platform"/>
            <consortium name="The Broad Institute Genome Sequencing Center for Infectious Disease"/>
            <person name="Wu L."/>
            <person name="Ma J."/>
        </authorList>
    </citation>
    <scope>NUCLEOTIDE SEQUENCE [LARGE SCALE GENOMIC DNA]</scope>
    <source>
        <strain evidence="2">CECT 8472</strain>
    </source>
</reference>
<organism evidence="1 2">
    <name type="scientific">Fodinicurvata halophila</name>
    <dbReference type="NCBI Taxonomy" id="1419723"/>
    <lineage>
        <taxon>Bacteria</taxon>
        <taxon>Pseudomonadati</taxon>
        <taxon>Pseudomonadota</taxon>
        <taxon>Alphaproteobacteria</taxon>
        <taxon>Rhodospirillales</taxon>
        <taxon>Rhodovibrionaceae</taxon>
        <taxon>Fodinicurvata</taxon>
    </lineage>
</organism>
<gene>
    <name evidence="1" type="ORF">ACFOW6_16025</name>
</gene>
<accession>A0ABV8UP75</accession>
<protein>
    <submittedName>
        <fullName evidence="1">3TM-type holin</fullName>
    </submittedName>
</protein>
<dbReference type="Pfam" id="PF11351">
    <property type="entry name" value="GTA_holin_3TM"/>
    <property type="match status" value="1"/>
</dbReference>
<evidence type="ECO:0000313" key="2">
    <source>
        <dbReference type="Proteomes" id="UP001595799"/>
    </source>
</evidence>
<evidence type="ECO:0000313" key="1">
    <source>
        <dbReference type="EMBL" id="MFC4353057.1"/>
    </source>
</evidence>
<dbReference type="EMBL" id="JBHSCW010000010">
    <property type="protein sequence ID" value="MFC4353057.1"/>
    <property type="molecule type" value="Genomic_DNA"/>
</dbReference>
<dbReference type="RefSeq" id="WP_382423431.1">
    <property type="nucleotide sequence ID" value="NZ_JBHSCW010000010.1"/>
</dbReference>
<dbReference type="InterPro" id="IPR021497">
    <property type="entry name" value="GTA_holin_3TM"/>
</dbReference>
<name>A0ABV8UP75_9PROT</name>
<comment type="caution">
    <text evidence="1">The sequence shown here is derived from an EMBL/GenBank/DDBJ whole genome shotgun (WGS) entry which is preliminary data.</text>
</comment>
<dbReference type="Proteomes" id="UP001595799">
    <property type="component" value="Unassembled WGS sequence"/>
</dbReference>
<keyword evidence="2" id="KW-1185">Reference proteome</keyword>
<sequence length="134" mass="14376">MAFPALIAALAPVFGQVLDRVLPDKGARDEAERELTAALLAHAGEIERAGAEIVLAEARSEHPLTATWRPLLMLVIAAVIANNYLLAPYLQALFGMGLTLELPERLWDLLTLGVGGYVVGRSGEKMVKSWKGTG</sequence>